<dbReference type="Pfam" id="PF00646">
    <property type="entry name" value="F-box"/>
    <property type="match status" value="1"/>
</dbReference>
<keyword evidence="4" id="KW-1185">Reference proteome</keyword>
<comment type="caution">
    <text evidence="3">The sequence shown here is derived from an EMBL/GenBank/DDBJ whole genome shotgun (WGS) entry which is preliminary data.</text>
</comment>
<gene>
    <name evidence="3" type="ORF">CASFOL_012975</name>
</gene>
<evidence type="ECO:0000313" key="4">
    <source>
        <dbReference type="Proteomes" id="UP001632038"/>
    </source>
</evidence>
<dbReference type="SUPFAM" id="SSF52047">
    <property type="entry name" value="RNI-like"/>
    <property type="match status" value="1"/>
</dbReference>
<evidence type="ECO:0008006" key="5">
    <source>
        <dbReference type="Google" id="ProtNLM"/>
    </source>
</evidence>
<accession>A0ABD3DMP9</accession>
<reference evidence="4" key="1">
    <citation type="journal article" date="2024" name="IScience">
        <title>Strigolactones Initiate the Formation of Haustorium-like Structures in Castilleja.</title>
        <authorList>
            <person name="Buerger M."/>
            <person name="Peterson D."/>
            <person name="Chory J."/>
        </authorList>
    </citation>
    <scope>NUCLEOTIDE SEQUENCE [LARGE SCALE GENOMIC DNA]</scope>
</reference>
<dbReference type="InterPro" id="IPR001810">
    <property type="entry name" value="F-box_dom"/>
</dbReference>
<dbReference type="SUPFAM" id="SSF81383">
    <property type="entry name" value="F-box domain"/>
    <property type="match status" value="1"/>
</dbReference>
<dbReference type="InterPro" id="IPR036047">
    <property type="entry name" value="F-box-like_dom_sf"/>
</dbReference>
<dbReference type="Pfam" id="PF23622">
    <property type="entry name" value="LRR_At1g61320_AtMIF1"/>
    <property type="match status" value="1"/>
</dbReference>
<feature type="domain" description="F-box" evidence="1">
    <location>
        <begin position="22"/>
        <end position="58"/>
    </location>
</feature>
<dbReference type="AlphaFoldDB" id="A0ABD3DMP9"/>
<evidence type="ECO:0000313" key="3">
    <source>
        <dbReference type="EMBL" id="KAL3642160.1"/>
    </source>
</evidence>
<dbReference type="Gene3D" id="3.80.10.10">
    <property type="entry name" value="Ribonuclease Inhibitor"/>
    <property type="match status" value="1"/>
</dbReference>
<dbReference type="InterPro" id="IPR055357">
    <property type="entry name" value="LRR_At1g61320_AtMIF1"/>
</dbReference>
<dbReference type="PANTHER" id="PTHR34145">
    <property type="entry name" value="OS02G0105600 PROTEIN"/>
    <property type="match status" value="1"/>
</dbReference>
<organism evidence="3 4">
    <name type="scientific">Castilleja foliolosa</name>
    <dbReference type="NCBI Taxonomy" id="1961234"/>
    <lineage>
        <taxon>Eukaryota</taxon>
        <taxon>Viridiplantae</taxon>
        <taxon>Streptophyta</taxon>
        <taxon>Embryophyta</taxon>
        <taxon>Tracheophyta</taxon>
        <taxon>Spermatophyta</taxon>
        <taxon>Magnoliopsida</taxon>
        <taxon>eudicotyledons</taxon>
        <taxon>Gunneridae</taxon>
        <taxon>Pentapetalae</taxon>
        <taxon>asterids</taxon>
        <taxon>lamiids</taxon>
        <taxon>Lamiales</taxon>
        <taxon>Orobanchaceae</taxon>
        <taxon>Pedicularideae</taxon>
        <taxon>Castillejinae</taxon>
        <taxon>Castilleja</taxon>
    </lineage>
</organism>
<feature type="domain" description="At1g61320/AtMIF1 LRR" evidence="2">
    <location>
        <begin position="90"/>
        <end position="298"/>
    </location>
</feature>
<protein>
    <recommendedName>
        <fullName evidence="5">F-box domain-containing protein</fullName>
    </recommendedName>
</protein>
<dbReference type="CDD" id="cd22160">
    <property type="entry name" value="F-box_AtFBL13-like"/>
    <property type="match status" value="1"/>
</dbReference>
<proteinExistence type="predicted"/>
<dbReference type="InterPro" id="IPR032675">
    <property type="entry name" value="LRR_dom_sf"/>
</dbReference>
<dbReference type="InterPro" id="IPR053772">
    <property type="entry name" value="At1g61320/At1g61330-like"/>
</dbReference>
<name>A0ABD3DMP9_9LAMI</name>
<dbReference type="Gene3D" id="1.20.1280.50">
    <property type="match status" value="1"/>
</dbReference>
<dbReference type="InterPro" id="IPR053781">
    <property type="entry name" value="F-box_AtFBL13-like"/>
</dbReference>
<sequence>MKTQSAKRRRLDNASKTPIDRLSQLPQPVLHHILSLIPQNDAVRTCILSKSWRFLWHGRHNVELREQSFAKKNQFLSVLNNTLQRYHDQGLSFQRFAIDMDSTTLNSESIELFQKWFPIVIHKLGITSFSLKFFSGQYFSAPLLVFQSKSLIELCLRLCIVNSISENVLCRNLQTLSLHNVYIDEASFQKIMLSCPLIENLDLEWCEGFKTINLNNALNLKRLSCSVGPGFDQVIEMNASRSLEKLHIQSYQNFFLHQNNIYFPRLKCLKLHGVQLSAESFDNLSSSNFPCLNELILNFCHGFKEFLLSSRSISFLTINMGFEKKIKALIDTPNILYFEYSSYYFLPSIKFTTTTSNEWESNISVLYKLKPSDNDASSWFLKLNKLLNALSESHITLNLYRTRYKNLKIKDSYVGFYKPIVVENLRLWGYFSSLSVPDILNCLFRILRPMYIYMDLYMNSRAKWKKENNRLVEFISKLVPKETGEMRQCYFWIQDLEDVSMDVYDTKAEEWRRVRRICLPALLKKQSEQQIRFRLDWRDEL</sequence>
<evidence type="ECO:0000259" key="1">
    <source>
        <dbReference type="Pfam" id="PF00646"/>
    </source>
</evidence>
<dbReference type="Proteomes" id="UP001632038">
    <property type="component" value="Unassembled WGS sequence"/>
</dbReference>
<dbReference type="EMBL" id="JAVIJP010000016">
    <property type="protein sequence ID" value="KAL3642160.1"/>
    <property type="molecule type" value="Genomic_DNA"/>
</dbReference>
<evidence type="ECO:0000259" key="2">
    <source>
        <dbReference type="Pfam" id="PF23622"/>
    </source>
</evidence>